<keyword evidence="2" id="KW-0472">Membrane</keyword>
<feature type="region of interest" description="Disordered" evidence="1">
    <location>
        <begin position="371"/>
        <end position="392"/>
    </location>
</feature>
<reference evidence="3" key="1">
    <citation type="submission" date="2022-07" db="EMBL/GenBank/DDBJ databases">
        <title>Genome Sequence of Physisporinus lineatus.</title>
        <authorList>
            <person name="Buettner E."/>
        </authorList>
    </citation>
    <scope>NUCLEOTIDE SEQUENCE</scope>
    <source>
        <strain evidence="3">VT162</strain>
    </source>
</reference>
<dbReference type="Proteomes" id="UP001212997">
    <property type="component" value="Unassembled WGS sequence"/>
</dbReference>
<sequence length="434" mass="47550">MVPGAGHQGHGNHSQRDQDFQSMYPLFGRDPFAFLLACFVLNIIGQITLLALIVTFLFSKRIRKRNATLTNLLIVAVLASIPRDLLFYSMPNLGNPNPPHPLCLTQGVLTIGSDPMYSLASLALVINFVQSVNASVPKYLDKDHLKSPLLVAMPYTVFLLLGAVAGVLVRVIHPDPDVIHHKNRNFCAINISWLNRTVNIFPVVIMVITLLLEDKRTWSSGYGVTWTDLGTDDYTIDCVSLNSFASLALLSFNSADVFSLYWKQSAGAHILPIMFGAMTPLFTFCIFGTTTDCFEAWGCTKRRDIDKPLPARDMPVTDPEQNLSPSLENAGLNTDKPLPSLPPPFPPPTSPLPPPPALFLQRPVSFGPLPSPKRISLLPPPSPKRPPSAYSAASPHRMINAVPAIPPMLPVPPLEAFILRLSLPVEGFTLDLSL</sequence>
<evidence type="ECO:0000313" key="4">
    <source>
        <dbReference type="Proteomes" id="UP001212997"/>
    </source>
</evidence>
<organism evidence="3 4">
    <name type="scientific">Meripilus lineatus</name>
    <dbReference type="NCBI Taxonomy" id="2056292"/>
    <lineage>
        <taxon>Eukaryota</taxon>
        <taxon>Fungi</taxon>
        <taxon>Dikarya</taxon>
        <taxon>Basidiomycota</taxon>
        <taxon>Agaricomycotina</taxon>
        <taxon>Agaricomycetes</taxon>
        <taxon>Polyporales</taxon>
        <taxon>Meripilaceae</taxon>
        <taxon>Meripilus</taxon>
    </lineage>
</organism>
<dbReference type="EMBL" id="JANAWD010000249">
    <property type="protein sequence ID" value="KAJ3482945.1"/>
    <property type="molecule type" value="Genomic_DNA"/>
</dbReference>
<proteinExistence type="predicted"/>
<feature type="transmembrane region" description="Helical" evidence="2">
    <location>
        <begin position="70"/>
        <end position="90"/>
    </location>
</feature>
<accession>A0AAD5V175</accession>
<keyword evidence="2" id="KW-0812">Transmembrane</keyword>
<name>A0AAD5V175_9APHY</name>
<feature type="compositionally biased region" description="Pro residues" evidence="1">
    <location>
        <begin position="339"/>
        <end position="357"/>
    </location>
</feature>
<protein>
    <submittedName>
        <fullName evidence="3">Uncharacterized protein</fullName>
    </submittedName>
</protein>
<feature type="transmembrane region" description="Helical" evidence="2">
    <location>
        <begin position="148"/>
        <end position="173"/>
    </location>
</feature>
<evidence type="ECO:0000256" key="1">
    <source>
        <dbReference type="SAM" id="MobiDB-lite"/>
    </source>
</evidence>
<gene>
    <name evidence="3" type="ORF">NLI96_g6629</name>
</gene>
<feature type="transmembrane region" description="Helical" evidence="2">
    <location>
        <begin position="193"/>
        <end position="212"/>
    </location>
</feature>
<evidence type="ECO:0000256" key="2">
    <source>
        <dbReference type="SAM" id="Phobius"/>
    </source>
</evidence>
<keyword evidence="2" id="KW-1133">Transmembrane helix</keyword>
<keyword evidence="4" id="KW-1185">Reference proteome</keyword>
<feature type="region of interest" description="Disordered" evidence="1">
    <location>
        <begin position="308"/>
        <end position="357"/>
    </location>
</feature>
<feature type="transmembrane region" description="Helical" evidence="2">
    <location>
        <begin position="32"/>
        <end position="58"/>
    </location>
</feature>
<dbReference type="AlphaFoldDB" id="A0AAD5V175"/>
<comment type="caution">
    <text evidence="3">The sequence shown here is derived from an EMBL/GenBank/DDBJ whole genome shotgun (WGS) entry which is preliminary data.</text>
</comment>
<evidence type="ECO:0000313" key="3">
    <source>
        <dbReference type="EMBL" id="KAJ3482945.1"/>
    </source>
</evidence>